<dbReference type="Gene3D" id="3.40.630.30">
    <property type="match status" value="1"/>
</dbReference>
<dbReference type="InterPro" id="IPR016181">
    <property type="entry name" value="Acyl_CoA_acyltransferase"/>
</dbReference>
<feature type="domain" description="N-acetyltransferase" evidence="1">
    <location>
        <begin position="1"/>
        <end position="156"/>
    </location>
</feature>
<dbReference type="SUPFAM" id="SSF55729">
    <property type="entry name" value="Acyl-CoA N-acyltransferases (Nat)"/>
    <property type="match status" value="1"/>
</dbReference>
<organism evidence="2 3">
    <name type="scientific">Ruegeria halocynthiae</name>
    <dbReference type="NCBI Taxonomy" id="985054"/>
    <lineage>
        <taxon>Bacteria</taxon>
        <taxon>Pseudomonadati</taxon>
        <taxon>Pseudomonadota</taxon>
        <taxon>Alphaproteobacteria</taxon>
        <taxon>Rhodobacterales</taxon>
        <taxon>Roseobacteraceae</taxon>
        <taxon>Ruegeria</taxon>
    </lineage>
</organism>
<reference evidence="3" key="1">
    <citation type="submission" date="2016-10" db="EMBL/GenBank/DDBJ databases">
        <authorList>
            <person name="Varghese N."/>
            <person name="Submissions S."/>
        </authorList>
    </citation>
    <scope>NUCLEOTIDE SEQUENCE [LARGE SCALE GENOMIC DNA]</scope>
    <source>
        <strain evidence="3">DSM 27839</strain>
    </source>
</reference>
<evidence type="ECO:0000313" key="3">
    <source>
        <dbReference type="Proteomes" id="UP000183400"/>
    </source>
</evidence>
<dbReference type="InterPro" id="IPR000182">
    <property type="entry name" value="GNAT_dom"/>
</dbReference>
<evidence type="ECO:0000259" key="1">
    <source>
        <dbReference type="PROSITE" id="PS51186"/>
    </source>
</evidence>
<keyword evidence="3" id="KW-1185">Reference proteome</keyword>
<dbReference type="AlphaFoldDB" id="A0A1H2STC1"/>
<accession>A0A1H2STC1</accession>
<dbReference type="RefSeq" id="WP_074736339.1">
    <property type="nucleotide sequence ID" value="NZ_FNNP01000001.1"/>
</dbReference>
<gene>
    <name evidence="2" type="ORF">SAMN05444358_101582</name>
</gene>
<dbReference type="OrthoDB" id="9797178at2"/>
<keyword evidence="2" id="KW-0808">Transferase</keyword>
<dbReference type="EMBL" id="FNNP01000001">
    <property type="protein sequence ID" value="SDW34923.1"/>
    <property type="molecule type" value="Genomic_DNA"/>
</dbReference>
<sequence length="179" mass="19864">MEFVTGYTQHEADIPQLFRDVFSASEGAAEGALIGTLAQVMMATAPKNDLYVFSARDGDVMTGCIFFSRVDFAEDDRRAFILSPVAVRTDRQRTGVGQTLIRFGLQRLRKDGVDYALTYGDPEYYCKTGFQLISEAFARAPLPLSHPHGWLGQSLSERGTAPYRGASRCVDALNQPELW</sequence>
<proteinExistence type="predicted"/>
<dbReference type="PROSITE" id="PS51186">
    <property type="entry name" value="GNAT"/>
    <property type="match status" value="1"/>
</dbReference>
<dbReference type="STRING" id="985054.SAMN05444358_101582"/>
<protein>
    <submittedName>
        <fullName evidence="2">Predicted N-acetyltransferase YhbS</fullName>
    </submittedName>
</protein>
<dbReference type="CDD" id="cd04301">
    <property type="entry name" value="NAT_SF"/>
    <property type="match status" value="1"/>
</dbReference>
<name>A0A1H2STC1_9RHOB</name>
<dbReference type="GO" id="GO:0016747">
    <property type="term" value="F:acyltransferase activity, transferring groups other than amino-acyl groups"/>
    <property type="evidence" value="ECO:0007669"/>
    <property type="project" value="InterPro"/>
</dbReference>
<dbReference type="Pfam" id="PF00583">
    <property type="entry name" value="Acetyltransf_1"/>
    <property type="match status" value="1"/>
</dbReference>
<evidence type="ECO:0000313" key="2">
    <source>
        <dbReference type="EMBL" id="SDW34923.1"/>
    </source>
</evidence>
<dbReference type="Proteomes" id="UP000183400">
    <property type="component" value="Unassembled WGS sequence"/>
</dbReference>